<dbReference type="GO" id="GO:0005615">
    <property type="term" value="C:extracellular space"/>
    <property type="evidence" value="ECO:0007669"/>
    <property type="project" value="TreeGrafter"/>
</dbReference>
<dbReference type="PANTHER" id="PTHR12027">
    <property type="entry name" value="WNT RELATED"/>
    <property type="match status" value="1"/>
</dbReference>
<keyword evidence="12" id="KW-1185">Reference proteome</keyword>
<evidence type="ECO:0000256" key="10">
    <source>
        <dbReference type="SAM" id="MobiDB-lite"/>
    </source>
</evidence>
<dbReference type="GO" id="GO:0046330">
    <property type="term" value="P:positive regulation of JNK cascade"/>
    <property type="evidence" value="ECO:0007669"/>
    <property type="project" value="TreeGrafter"/>
</dbReference>
<evidence type="ECO:0000256" key="4">
    <source>
        <dbReference type="ARBA" id="ARBA00022525"/>
    </source>
</evidence>
<name>G3NHP6_GASAC</name>
<organism evidence="11 12">
    <name type="scientific">Gasterosteus aculeatus aculeatus</name>
    <name type="common">three-spined stickleback</name>
    <dbReference type="NCBI Taxonomy" id="481459"/>
    <lineage>
        <taxon>Eukaryota</taxon>
        <taxon>Metazoa</taxon>
        <taxon>Chordata</taxon>
        <taxon>Craniata</taxon>
        <taxon>Vertebrata</taxon>
        <taxon>Euteleostomi</taxon>
        <taxon>Actinopterygii</taxon>
        <taxon>Neopterygii</taxon>
        <taxon>Teleostei</taxon>
        <taxon>Neoteleostei</taxon>
        <taxon>Acanthomorphata</taxon>
        <taxon>Eupercaria</taxon>
        <taxon>Perciformes</taxon>
        <taxon>Cottioidei</taxon>
        <taxon>Gasterosteales</taxon>
        <taxon>Gasterosteidae</taxon>
        <taxon>Gasterosteus</taxon>
    </lineage>
</organism>
<reference evidence="11" key="2">
    <citation type="submission" date="2025-08" db="UniProtKB">
        <authorList>
            <consortium name="Ensembl"/>
        </authorList>
    </citation>
    <scope>IDENTIFICATION</scope>
</reference>
<evidence type="ECO:0000256" key="1">
    <source>
        <dbReference type="ARBA" id="ARBA00004498"/>
    </source>
</evidence>
<protein>
    <recommendedName>
        <fullName evidence="9">Protein Wnt</fullName>
    </recommendedName>
</protein>
<comment type="subcellular location">
    <subcellularLocation>
        <location evidence="1 9">Secreted</location>
        <location evidence="1 9">Extracellular space</location>
        <location evidence="1 9">Extracellular matrix</location>
    </subcellularLocation>
</comment>
<dbReference type="GO" id="GO:0048797">
    <property type="term" value="P:swim bladder formation"/>
    <property type="evidence" value="ECO:0007669"/>
    <property type="project" value="Ensembl"/>
</dbReference>
<dbReference type="PANTHER" id="PTHR12027:SF73">
    <property type="entry name" value="PROTEIN WNT-7B"/>
    <property type="match status" value="1"/>
</dbReference>
<keyword evidence="7" id="KW-1015">Disulfide bond</keyword>
<dbReference type="Gene3D" id="3.30.2460.20">
    <property type="match status" value="1"/>
</dbReference>
<dbReference type="GO" id="GO:0030182">
    <property type="term" value="P:neuron differentiation"/>
    <property type="evidence" value="ECO:0007669"/>
    <property type="project" value="TreeGrafter"/>
</dbReference>
<dbReference type="InterPro" id="IPR018161">
    <property type="entry name" value="Wnt_CS"/>
</dbReference>
<reference evidence="11" key="3">
    <citation type="submission" date="2025-09" db="UniProtKB">
        <authorList>
            <consortium name="Ensembl"/>
        </authorList>
    </citation>
    <scope>IDENTIFICATION</scope>
</reference>
<dbReference type="Pfam" id="PF00110">
    <property type="entry name" value="wnt"/>
    <property type="match status" value="1"/>
</dbReference>
<dbReference type="FunFam" id="3.30.2460.20:FF:000001">
    <property type="entry name" value="Wnt homolog"/>
    <property type="match status" value="1"/>
</dbReference>
<keyword evidence="8" id="KW-0449">Lipoprotein</keyword>
<evidence type="ECO:0000256" key="7">
    <source>
        <dbReference type="ARBA" id="ARBA00023157"/>
    </source>
</evidence>
<dbReference type="PRINTS" id="PR01349">
    <property type="entry name" value="WNTPROTEIN"/>
</dbReference>
<evidence type="ECO:0000256" key="3">
    <source>
        <dbReference type="ARBA" id="ARBA00022473"/>
    </source>
</evidence>
<evidence type="ECO:0000256" key="6">
    <source>
        <dbReference type="ARBA" id="ARBA00022687"/>
    </source>
</evidence>
<feature type="region of interest" description="Disordered" evidence="10">
    <location>
        <begin position="49"/>
        <end position="100"/>
    </location>
</feature>
<reference evidence="11 12" key="1">
    <citation type="journal article" date="2021" name="G3 (Bethesda)">
        <title>Improved contiguity of the threespine stickleback genome using long-read sequencing.</title>
        <authorList>
            <person name="Nath S."/>
            <person name="Shaw D.E."/>
            <person name="White M.A."/>
        </authorList>
    </citation>
    <scope>NUCLEOTIDE SEQUENCE [LARGE SCALE GENOMIC DNA]</scope>
    <source>
        <strain evidence="11 12">Lake Benthic</strain>
    </source>
</reference>
<comment type="function">
    <text evidence="9">Ligand for members of the frizzled family of seven transmembrane receptors.</text>
</comment>
<evidence type="ECO:0000256" key="5">
    <source>
        <dbReference type="ARBA" id="ARBA00022530"/>
    </source>
</evidence>
<keyword evidence="5" id="KW-0272">Extracellular matrix</keyword>
<dbReference type="Proteomes" id="UP000007635">
    <property type="component" value="Chromosome XIX"/>
</dbReference>
<evidence type="ECO:0000256" key="9">
    <source>
        <dbReference type="RuleBase" id="RU003500"/>
    </source>
</evidence>
<dbReference type="InterPro" id="IPR043158">
    <property type="entry name" value="Wnt_C"/>
</dbReference>
<keyword evidence="4" id="KW-0964">Secreted</keyword>
<dbReference type="Bgee" id="ENSGACG00000003688">
    <property type="expression patterns" value="Expressed in telencephalon and 1 other cell type or tissue"/>
</dbReference>
<dbReference type="STRING" id="69293.ENSGACP00000004855"/>
<dbReference type="InterPro" id="IPR005817">
    <property type="entry name" value="Wnt"/>
</dbReference>
<dbReference type="OrthoDB" id="5945655at2759"/>
<dbReference type="GO" id="GO:0005125">
    <property type="term" value="F:cytokine activity"/>
    <property type="evidence" value="ECO:0007669"/>
    <property type="project" value="TreeGrafter"/>
</dbReference>
<proteinExistence type="inferred from homology"/>
<dbReference type="OMA" id="CKVHCET"/>
<dbReference type="Ensembl" id="ENSGACT00000004869.2">
    <property type="protein sequence ID" value="ENSGACP00000004855.2"/>
    <property type="gene ID" value="ENSGACG00000003688.2"/>
</dbReference>
<evidence type="ECO:0000313" key="12">
    <source>
        <dbReference type="Proteomes" id="UP000007635"/>
    </source>
</evidence>
<dbReference type="PROSITE" id="PS00246">
    <property type="entry name" value="WNT1"/>
    <property type="match status" value="1"/>
</dbReference>
<dbReference type="InParanoid" id="G3NHP6"/>
<keyword evidence="6 9" id="KW-0879">Wnt signaling pathway</keyword>
<evidence type="ECO:0000256" key="8">
    <source>
        <dbReference type="ARBA" id="ARBA00023288"/>
    </source>
</evidence>
<dbReference type="GO" id="GO:0060070">
    <property type="term" value="P:canonical Wnt signaling pathway"/>
    <property type="evidence" value="ECO:0007669"/>
    <property type="project" value="TreeGrafter"/>
</dbReference>
<dbReference type="eggNOG" id="KOG3913">
    <property type="taxonomic scope" value="Eukaryota"/>
</dbReference>
<dbReference type="AlphaFoldDB" id="G3NHP6"/>
<comment type="similarity">
    <text evidence="2 9">Belongs to the Wnt family.</text>
</comment>
<dbReference type="GO" id="GO:0005109">
    <property type="term" value="F:frizzled binding"/>
    <property type="evidence" value="ECO:0007669"/>
    <property type="project" value="TreeGrafter"/>
</dbReference>
<dbReference type="GeneTree" id="ENSGT00940000158861"/>
<keyword evidence="3 9" id="KW-0217">Developmental protein</keyword>
<evidence type="ECO:0000256" key="2">
    <source>
        <dbReference type="ARBA" id="ARBA00005683"/>
    </source>
</evidence>
<accession>G3NHP6</accession>
<evidence type="ECO:0000313" key="11">
    <source>
        <dbReference type="Ensembl" id="ENSGACP00000004855.2"/>
    </source>
</evidence>
<dbReference type="GO" id="GO:0045165">
    <property type="term" value="P:cell fate commitment"/>
    <property type="evidence" value="ECO:0007669"/>
    <property type="project" value="TreeGrafter"/>
</dbReference>
<dbReference type="SMART" id="SM00097">
    <property type="entry name" value="WNT1"/>
    <property type="match status" value="1"/>
</dbReference>
<sequence>GGLFLTPSASPDSIRSWAFVQCHHDHLLVAQRTAVCLLSTDLPHPDEWQLPGPVLGGGSGRQHHLQQDSRAGTSPAGHLPEPTGRHHRRGRRRPDGHQRVPVPVPIWTLELLSAGGKDGLRSGAASSREAAFTYAITAAGVAHAITAACSQGNLSQCGCDREKQGFYNQEEGWKWGGCSADIKYGIEFSRRFVDAREIKKTPRRLMNLHNNAAGRKVLEDRMKQECKCHGVSGSCTTKTCWTTLPKFREIGYVLKDKYNEAVHVEVVRASRLRQPTHLKVKQTQGYRKPMEADLVYIERSPNYCEEDTATGSVGTQGRLCNRTSPHTDGCDLMCCGRGYNTHQYTKVWQCNCKFQWCCFVKCNTCSERTEVFTCK</sequence>
<dbReference type="FunCoup" id="G3NHP6">
    <property type="interactions" value="766"/>
</dbReference>